<dbReference type="eggNOG" id="COG0784">
    <property type="taxonomic scope" value="Bacteria"/>
</dbReference>
<comment type="catalytic activity">
    <reaction evidence="1">
        <text>ATP + protein L-histidine = ADP + protein N-phospho-L-histidine.</text>
        <dbReference type="EC" id="2.7.13.3"/>
    </reaction>
</comment>
<keyword evidence="7" id="KW-0902">Two-component regulatory system</keyword>
<dbReference type="InterPro" id="IPR036890">
    <property type="entry name" value="HATPase_C_sf"/>
</dbReference>
<feature type="domain" description="HPt" evidence="16">
    <location>
        <begin position="620"/>
        <end position="724"/>
    </location>
</feature>
<dbReference type="GO" id="GO:0016787">
    <property type="term" value="F:hydrolase activity"/>
    <property type="evidence" value="ECO:0007669"/>
    <property type="project" value="UniProtKB-KW"/>
</dbReference>
<dbReference type="InterPro" id="IPR001789">
    <property type="entry name" value="Sig_transdc_resp-reg_receiver"/>
</dbReference>
<dbReference type="SMART" id="SM00448">
    <property type="entry name" value="REC"/>
    <property type="match status" value="1"/>
</dbReference>
<dbReference type="CDD" id="cd17546">
    <property type="entry name" value="REC_hyHK_CKI1_RcsC-like"/>
    <property type="match status" value="1"/>
</dbReference>
<dbReference type="PROSITE" id="PS50851">
    <property type="entry name" value="CHEW"/>
    <property type="match status" value="1"/>
</dbReference>
<evidence type="ECO:0000256" key="8">
    <source>
        <dbReference type="ARBA" id="ARBA00035100"/>
    </source>
</evidence>
<feature type="modified residue" description="Phosphohistidine" evidence="9">
    <location>
        <position position="1163"/>
    </location>
</feature>
<dbReference type="GO" id="GO:0000155">
    <property type="term" value="F:phosphorelay sensor kinase activity"/>
    <property type="evidence" value="ECO:0007669"/>
    <property type="project" value="InterPro"/>
</dbReference>
<evidence type="ECO:0000256" key="4">
    <source>
        <dbReference type="ARBA" id="ARBA00022553"/>
    </source>
</evidence>
<evidence type="ECO:0000256" key="7">
    <source>
        <dbReference type="ARBA" id="ARBA00023012"/>
    </source>
</evidence>
<dbReference type="InterPro" id="IPR051315">
    <property type="entry name" value="Bact_Chemotaxis_CheA"/>
</dbReference>
<feature type="region of interest" description="Disordered" evidence="12">
    <location>
        <begin position="902"/>
        <end position="982"/>
    </location>
</feature>
<dbReference type="InterPro" id="IPR004105">
    <property type="entry name" value="CheA-like_dim"/>
</dbReference>
<dbReference type="SMART" id="SM00387">
    <property type="entry name" value="HATPase_c"/>
    <property type="match status" value="1"/>
</dbReference>
<dbReference type="SMART" id="SM01231">
    <property type="entry name" value="H-kinase_dim"/>
    <property type="match status" value="1"/>
</dbReference>
<dbReference type="SUPFAM" id="SSF47226">
    <property type="entry name" value="Histidine-containing phosphotransfer domain, HPT domain"/>
    <property type="match status" value="3"/>
</dbReference>
<dbReference type="InterPro" id="IPR002545">
    <property type="entry name" value="CheW-lke_dom"/>
</dbReference>
<dbReference type="InterPro" id="IPR036061">
    <property type="entry name" value="CheW-like_dom_sf"/>
</dbReference>
<evidence type="ECO:0000256" key="6">
    <source>
        <dbReference type="ARBA" id="ARBA00022777"/>
    </source>
</evidence>
<dbReference type="Gene3D" id="2.30.30.40">
    <property type="entry name" value="SH3 Domains"/>
    <property type="match status" value="1"/>
</dbReference>
<keyword evidence="4 10" id="KW-0597">Phosphoprotein</keyword>
<evidence type="ECO:0000256" key="11">
    <source>
        <dbReference type="SAM" id="Coils"/>
    </source>
</evidence>
<proteinExistence type="predicted"/>
<keyword evidence="11" id="KW-0175">Coiled coil</keyword>
<dbReference type="SUPFAM" id="SSF52172">
    <property type="entry name" value="CheY-like"/>
    <property type="match status" value="1"/>
</dbReference>
<evidence type="ECO:0000256" key="9">
    <source>
        <dbReference type="PROSITE-ProRule" id="PRU00110"/>
    </source>
</evidence>
<feature type="modified residue" description="4-aspartylphosphate" evidence="10">
    <location>
        <position position="1968"/>
    </location>
</feature>
<comment type="function">
    <text evidence="8">Involved in the transmission of sensory signals from the chemoreceptors to the flagellar motors. CheA is autophosphorylated; it can transfer its phosphate group to either CheB or CheY.</text>
</comment>
<dbReference type="FunFam" id="3.30.565.10:FF:000016">
    <property type="entry name" value="Chemotaxis protein CheA, putative"/>
    <property type="match status" value="1"/>
</dbReference>
<feature type="domain" description="Response regulatory" evidence="14">
    <location>
        <begin position="1919"/>
        <end position="2035"/>
    </location>
</feature>
<gene>
    <name evidence="17" type="primary">pilL</name>
    <name evidence="17" type="ordered locus">RGE_42070</name>
</gene>
<feature type="domain" description="HPt" evidence="16">
    <location>
        <begin position="1116"/>
        <end position="1219"/>
    </location>
</feature>
<dbReference type="PANTHER" id="PTHR43395:SF8">
    <property type="entry name" value="HISTIDINE KINASE"/>
    <property type="match status" value="1"/>
</dbReference>
<dbReference type="CDD" id="cd00088">
    <property type="entry name" value="HPT"/>
    <property type="match status" value="2"/>
</dbReference>
<dbReference type="RefSeq" id="WP_014430392.1">
    <property type="nucleotide sequence ID" value="NC_017075.1"/>
</dbReference>
<evidence type="ECO:0000259" key="13">
    <source>
        <dbReference type="PROSITE" id="PS50109"/>
    </source>
</evidence>
<dbReference type="InterPro" id="IPR011006">
    <property type="entry name" value="CheY-like_superfamily"/>
</dbReference>
<evidence type="ECO:0000313" key="17">
    <source>
        <dbReference type="EMBL" id="BAL97543.1"/>
    </source>
</evidence>
<dbReference type="InterPro" id="IPR005467">
    <property type="entry name" value="His_kinase_dom"/>
</dbReference>
<dbReference type="InterPro" id="IPR008207">
    <property type="entry name" value="Sig_transdc_His_kin_Hpt_dom"/>
</dbReference>
<dbReference type="PROSITE" id="PS50110">
    <property type="entry name" value="RESPONSE_REGULATORY"/>
    <property type="match status" value="1"/>
</dbReference>
<feature type="region of interest" description="Disordered" evidence="12">
    <location>
        <begin position="1065"/>
        <end position="1110"/>
    </location>
</feature>
<evidence type="ECO:0000256" key="12">
    <source>
        <dbReference type="SAM" id="MobiDB-lite"/>
    </source>
</evidence>
<feature type="domain" description="CheW-like" evidence="15">
    <location>
        <begin position="1758"/>
        <end position="1893"/>
    </location>
</feature>
<keyword evidence="17" id="KW-0378">Hydrolase</keyword>
<dbReference type="PANTHER" id="PTHR43395">
    <property type="entry name" value="SENSOR HISTIDINE KINASE CHEA"/>
    <property type="match status" value="1"/>
</dbReference>
<dbReference type="InterPro" id="IPR036641">
    <property type="entry name" value="HPT_dom_sf"/>
</dbReference>
<keyword evidence="18" id="KW-1185">Reference proteome</keyword>
<reference evidence="17 18" key="1">
    <citation type="journal article" date="2012" name="J. Bacteriol.">
        <title>Complete genome sequence of phototrophic betaproteobacterium Rubrivivax gelatinosus IL144.</title>
        <authorList>
            <person name="Nagashima S."/>
            <person name="Kamimura A."/>
            <person name="Shimizu T."/>
            <person name="Nakamura-isaki S."/>
            <person name="Aono E."/>
            <person name="Sakamoto K."/>
            <person name="Ichikawa N."/>
            <person name="Nakazawa H."/>
            <person name="Sekine M."/>
            <person name="Yamazaki S."/>
            <person name="Fujita N."/>
            <person name="Shimada K."/>
            <person name="Hanada S."/>
            <person name="Nagashima K.V.P."/>
        </authorList>
    </citation>
    <scope>NUCLEOTIDE SEQUENCE [LARGE SCALE GENOMIC DNA]</scope>
    <source>
        <strain evidence="18">NBRC 100245 / IL144</strain>
    </source>
</reference>
<dbReference type="EMBL" id="AP012320">
    <property type="protein sequence ID" value="BAL97543.1"/>
    <property type="molecule type" value="Genomic_DNA"/>
</dbReference>
<dbReference type="PROSITE" id="PS50109">
    <property type="entry name" value="HIS_KIN"/>
    <property type="match status" value="1"/>
</dbReference>
<dbReference type="PROSITE" id="PS50894">
    <property type="entry name" value="HPT"/>
    <property type="match status" value="3"/>
</dbReference>
<dbReference type="SUPFAM" id="SSF55874">
    <property type="entry name" value="ATPase domain of HSP90 chaperone/DNA topoisomerase II/histidine kinase"/>
    <property type="match status" value="1"/>
</dbReference>
<dbReference type="EC" id="2.7.13.3" evidence="2"/>
<feature type="compositionally biased region" description="Pro residues" evidence="12">
    <location>
        <begin position="1070"/>
        <end position="1103"/>
    </location>
</feature>
<dbReference type="Pfam" id="PF01627">
    <property type="entry name" value="Hpt"/>
    <property type="match status" value="3"/>
</dbReference>
<dbReference type="Gene3D" id="3.30.565.10">
    <property type="entry name" value="Histidine kinase-like ATPase, C-terminal domain"/>
    <property type="match status" value="1"/>
</dbReference>
<keyword evidence="6" id="KW-0418">Kinase</keyword>
<dbReference type="Pfam" id="PF02518">
    <property type="entry name" value="HATPase_c"/>
    <property type="match status" value="1"/>
</dbReference>
<dbReference type="InterPro" id="IPR058661">
    <property type="entry name" value="FimL_2nd"/>
</dbReference>
<dbReference type="SMART" id="SM00073">
    <property type="entry name" value="HPT"/>
    <property type="match status" value="3"/>
</dbReference>
<feature type="compositionally biased region" description="Low complexity" evidence="12">
    <location>
        <begin position="925"/>
        <end position="938"/>
    </location>
</feature>
<evidence type="ECO:0000313" key="18">
    <source>
        <dbReference type="Proteomes" id="UP000007883"/>
    </source>
</evidence>
<feature type="coiled-coil region" evidence="11">
    <location>
        <begin position="1464"/>
        <end position="1491"/>
    </location>
</feature>
<dbReference type="Pfam" id="PF26379">
    <property type="entry name" value="FimL_2nd"/>
    <property type="match status" value="1"/>
</dbReference>
<feature type="compositionally biased region" description="Acidic residues" evidence="12">
    <location>
        <begin position="939"/>
        <end position="949"/>
    </location>
</feature>
<feature type="domain" description="HPt" evidence="16">
    <location>
        <begin position="1268"/>
        <end position="1371"/>
    </location>
</feature>
<evidence type="ECO:0000256" key="10">
    <source>
        <dbReference type="PROSITE-ProRule" id="PRU00169"/>
    </source>
</evidence>
<sequence>MNAVTDSLSGSADDLSPLAWVHGELRRSLELAHKALHRHLKEAEAAAASDVDAVEPAVLRTARVHLHQGVGALELVGLPAAATMLRASEAVVQRWIAKPALADAKAVQTLEKASFALLDYLARLLSRRPVSSVAMFPQYLAVQTLAGADRVHPADLWPQDWHWLELPPEPGVRPHAADAAARTAMESLSLALMRQPDPSRLTAMGEVCASLAAGTQGRLATLWHLAAAFFEAQARGLLAGDVYTKRMASRLLSQLRTTIAGSDEVSDRLAQDLLFFCARARSPGEGEAPRLAAVRAAWRLDDSAAADYDVARLGRFDPSWVAQARKRVAGAKDAWSGVAGGEEHRLTGLAEQFTLVGDSLQRLFPSGEVLAAVLQDAAAQTVAAQAAPPAPLAMEVATALLYLDASLEDGEFDHPALPERVQRLARRVDDVRRGQPQAPLEPWMEELYRRVSDRQTMGSVVQELRASLSEAEKQIDAYFRDPAQREALIPVPGQLSAMRGVLSVLGLDQASQAVLRMRDEVDTLAQTEVDPTHEPARLVFERLAENLGALSFLIDMLGVQPGLAKSLFRYDADTGRLSTLMGQEAPRAPAPPPVAPPMPSAPPPPVAAAPVAPAPAAPAPSAEDDEMRAVFLEEAGEVIPAARESLARLAEEPEDLGEMTAVRRAFHTLKGSSRMVGLKDFGEAAWACEQLFNSRLAQSPRLDPALRAFTTEALDYFGAWVAALAAGRDEGHASPPVVRAADGLRLDGQRLAIAAPSAAEAPAVAAEAPPAVAPELPVEVEPEEAAEPPKQPEVTETVDEALAPDFEFDFGTGPEPAPALAERVPDLPSAADLDLDLGLGAAGPAPAADEVDFSFDLGALEPEAEPAPAVAEPVAEPEPVDAELPLETPETFEAIEALQPLPAAPPAPEAGYADFDFDLGERTPAEPAEPAAAPLSEAPADEPAAEDTDWPERREDEPADEPLPQPVFAESEPEPEALPAVEVLEGGVDWPLEAAPDAAADSVPEAAPPVAEATPLPAFDEAAFEAAAYPSEPPPQPAVPMPALPDIAEAFAELPSLDGLGAIGAEPAAEPLPLPEAEPISPPEPEPVPAPEPVAETPPPADEPPADEEPVKIVGPLRVPLPLFNIYLNEADELSRRLGTELAEWALEAEHRPVSEAAVALAHSLAGSSATVGYAELSALARSLEHALMRSRAGGRGRDGEPELFGEAAEEIRRLLHQFAAGFLRPASPALVERLAEHERWPELPPRVAADTTGLGPLDADDDDLDAEDALDPELFPIFEDEADELLPQLLARLRDWVDNPADSGAAAACMRTLHTFKGGARLAGAMRLGERAHRMETAIERLGDRGGVHAGEVETLLARADAMVADFEALRTPAAPAVAVAEPAAAPALAAEPPPELAPPPEVPAAEIDWSRFASATPLPAVAPERAAPAGAAAVRVRGALLDRMVNHAGEVSIARARLDGSVRQLQGSLGELTESLERMRAQLRDIELQAESQMVSRLEAAKAAAETFDPLEMDRFTRLQELTRFMAESVNDVATLQRSLQRTLQSAEDDLAAQARLARELQGDLLRTRMVEFDSASDRLYRTVRQAAKETGKSVRLDILGGAIEVDRGVLERMTGPFEHLLRNAVVHGIEPAAARAAAGKDTTGTITLVITQEGNEVGVELRDDGAGLDLARIRERAAERGLLAAGAPVDDEALAQLVFAPGFSTAADVTELAGRGVGLDVVRSEVDAMGGRVQLGHQPGRGTSFKLLLPLTTAVTQVVMLRCGERSVAVPSTLIEAVRRVPPAEVEAAYASGVYTDGGQALPFHWLAALLDGPARGATTARSQAVVVVRSAEQRVALHVDEVAGNQDVVVKNVGPQLARMPGLAGVTLLPSGAVALIYNPVALATLYGPAARARLEQVDGTPLAEPAPQAPAAPLVLVVDDSLTVRRVTQRLLQREGWRVVTAKDGVDALERLAEERPAVMLSDIEMPRMDGFELLRAVRAEAALAGLPIVMITSRIAQKHRDHAAALGADHYLGKPYAEEELLALVARYAGAARPS</sequence>
<feature type="modified residue" description="Phosphohistidine" evidence="9">
    <location>
        <position position="1315"/>
    </location>
</feature>
<feature type="domain" description="Histidine kinase" evidence="13">
    <location>
        <begin position="1504"/>
        <end position="1756"/>
    </location>
</feature>
<dbReference type="InterPro" id="IPR004358">
    <property type="entry name" value="Sig_transdc_His_kin-like_C"/>
</dbReference>
<evidence type="ECO:0000256" key="5">
    <source>
        <dbReference type="ARBA" id="ARBA00022679"/>
    </source>
</evidence>
<dbReference type="eggNOG" id="COG2198">
    <property type="taxonomic scope" value="Bacteria"/>
</dbReference>
<evidence type="ECO:0000259" key="15">
    <source>
        <dbReference type="PROSITE" id="PS50851"/>
    </source>
</evidence>
<dbReference type="Pfam" id="PF01584">
    <property type="entry name" value="CheW"/>
    <property type="match status" value="1"/>
</dbReference>
<dbReference type="Pfam" id="PF00072">
    <property type="entry name" value="Response_reg"/>
    <property type="match status" value="1"/>
</dbReference>
<dbReference type="KEGG" id="rge:RGE_42070"/>
<dbReference type="eggNOG" id="COG0643">
    <property type="taxonomic scope" value="Bacteria"/>
</dbReference>
<feature type="region of interest" description="Disordered" evidence="12">
    <location>
        <begin position="583"/>
        <end position="624"/>
    </location>
</feature>
<evidence type="ECO:0000259" key="14">
    <source>
        <dbReference type="PROSITE" id="PS50110"/>
    </source>
</evidence>
<dbReference type="PATRIC" id="fig|983917.3.peg.4094"/>
<dbReference type="Gene3D" id="1.20.120.160">
    <property type="entry name" value="HPT domain"/>
    <property type="match status" value="3"/>
</dbReference>
<evidence type="ECO:0000259" key="16">
    <source>
        <dbReference type="PROSITE" id="PS50894"/>
    </source>
</evidence>
<dbReference type="PRINTS" id="PR00344">
    <property type="entry name" value="BCTRLSENSOR"/>
</dbReference>
<protein>
    <recommendedName>
        <fullName evidence="3">Chemotaxis protein CheA</fullName>
        <ecNumber evidence="2">2.7.13.3</ecNumber>
    </recommendedName>
</protein>
<dbReference type="Proteomes" id="UP000007883">
    <property type="component" value="Chromosome"/>
</dbReference>
<dbReference type="SMART" id="SM00260">
    <property type="entry name" value="CheW"/>
    <property type="match status" value="1"/>
</dbReference>
<dbReference type="HOGENOM" id="CLU_000650_0_1_4"/>
<feature type="modified residue" description="Phosphohistidine" evidence="9">
    <location>
        <position position="667"/>
    </location>
</feature>
<dbReference type="Gene3D" id="3.40.50.2300">
    <property type="match status" value="1"/>
</dbReference>
<organism evidence="17 18">
    <name type="scientific">Rubrivivax gelatinosus (strain NBRC 100245 / IL144)</name>
    <dbReference type="NCBI Taxonomy" id="983917"/>
    <lineage>
        <taxon>Bacteria</taxon>
        <taxon>Pseudomonadati</taxon>
        <taxon>Pseudomonadota</taxon>
        <taxon>Betaproteobacteria</taxon>
        <taxon>Burkholderiales</taxon>
        <taxon>Sphaerotilaceae</taxon>
        <taxon>Rubrivivax</taxon>
    </lineage>
</organism>
<evidence type="ECO:0000256" key="2">
    <source>
        <dbReference type="ARBA" id="ARBA00012438"/>
    </source>
</evidence>
<evidence type="ECO:0000256" key="3">
    <source>
        <dbReference type="ARBA" id="ARBA00021495"/>
    </source>
</evidence>
<feature type="compositionally biased region" description="Pro residues" evidence="12">
    <location>
        <begin position="588"/>
        <end position="618"/>
    </location>
</feature>
<dbReference type="InterPro" id="IPR003594">
    <property type="entry name" value="HATPase_dom"/>
</dbReference>
<evidence type="ECO:0000256" key="1">
    <source>
        <dbReference type="ARBA" id="ARBA00000085"/>
    </source>
</evidence>
<keyword evidence="5" id="KW-0808">Transferase</keyword>
<name>I0HX06_RUBGI</name>
<dbReference type="GO" id="GO:0006935">
    <property type="term" value="P:chemotaxis"/>
    <property type="evidence" value="ECO:0007669"/>
    <property type="project" value="InterPro"/>
</dbReference>
<dbReference type="STRING" id="983917.RGE_42070"/>
<accession>I0HX06</accession>
<dbReference type="SUPFAM" id="SSF50341">
    <property type="entry name" value="CheW-like"/>
    <property type="match status" value="1"/>
</dbReference>
<dbReference type="GO" id="GO:0005737">
    <property type="term" value="C:cytoplasm"/>
    <property type="evidence" value="ECO:0007669"/>
    <property type="project" value="InterPro"/>
</dbReference>